<feature type="transmembrane region" description="Helical" evidence="1">
    <location>
        <begin position="40"/>
        <end position="59"/>
    </location>
</feature>
<name>A0ABX2PLL1_9RHOB</name>
<evidence type="ECO:0000313" key="4">
    <source>
        <dbReference type="Proteomes" id="UP000630805"/>
    </source>
</evidence>
<sequence>MQFTSNVGSADRILRLILGGVLILLALTGTIGVWGWLGAVFVVTAFIKFCPIYAMLGLCTNKKAG</sequence>
<dbReference type="Proteomes" id="UP000630805">
    <property type="component" value="Unassembled WGS sequence"/>
</dbReference>
<dbReference type="Pfam" id="PF11127">
    <property type="entry name" value="YgaP-like_TM"/>
    <property type="match status" value="1"/>
</dbReference>
<keyword evidence="4" id="KW-1185">Reference proteome</keyword>
<dbReference type="RefSeq" id="WP_176861140.1">
    <property type="nucleotide sequence ID" value="NZ_JABXWT010000001.1"/>
</dbReference>
<proteinExistence type="predicted"/>
<dbReference type="InterPro" id="IPR021309">
    <property type="entry name" value="YgaP-like_TM"/>
</dbReference>
<comment type="caution">
    <text evidence="3">The sequence shown here is derived from an EMBL/GenBank/DDBJ whole genome shotgun (WGS) entry which is preliminary data.</text>
</comment>
<keyword evidence="1" id="KW-1133">Transmembrane helix</keyword>
<evidence type="ECO:0000259" key="2">
    <source>
        <dbReference type="Pfam" id="PF11127"/>
    </source>
</evidence>
<reference evidence="3 4" key="1">
    <citation type="submission" date="2020-06" db="EMBL/GenBank/DDBJ databases">
        <authorList>
            <person name="Cao W.R."/>
        </authorList>
    </citation>
    <scope>NUCLEOTIDE SEQUENCE [LARGE SCALE GENOMIC DNA]</scope>
    <source>
        <strain evidence="3 4">B1Z28</strain>
    </source>
</reference>
<keyword evidence="1" id="KW-0472">Membrane</keyword>
<dbReference type="EMBL" id="JABXWT010000001">
    <property type="protein sequence ID" value="NVO54182.1"/>
    <property type="molecule type" value="Genomic_DNA"/>
</dbReference>
<gene>
    <name evidence="3" type="ORF">HW561_00050</name>
</gene>
<evidence type="ECO:0000313" key="3">
    <source>
        <dbReference type="EMBL" id="NVO54182.1"/>
    </source>
</evidence>
<feature type="transmembrane region" description="Helical" evidence="1">
    <location>
        <begin position="12"/>
        <end position="34"/>
    </location>
</feature>
<keyword evidence="1" id="KW-0812">Transmembrane</keyword>
<protein>
    <submittedName>
        <fullName evidence="3">DUF2892 domain-containing protein</fullName>
    </submittedName>
</protein>
<accession>A0ABX2PLL1</accession>
<feature type="domain" description="Inner membrane protein YgaP-like transmembrane" evidence="2">
    <location>
        <begin position="4"/>
        <end position="63"/>
    </location>
</feature>
<organism evidence="3 4">
    <name type="scientific">Ruegeria haliotis</name>
    <dbReference type="NCBI Taxonomy" id="2747601"/>
    <lineage>
        <taxon>Bacteria</taxon>
        <taxon>Pseudomonadati</taxon>
        <taxon>Pseudomonadota</taxon>
        <taxon>Alphaproteobacteria</taxon>
        <taxon>Rhodobacterales</taxon>
        <taxon>Roseobacteraceae</taxon>
        <taxon>Ruegeria</taxon>
    </lineage>
</organism>
<evidence type="ECO:0000256" key="1">
    <source>
        <dbReference type="SAM" id="Phobius"/>
    </source>
</evidence>